<evidence type="ECO:0000313" key="1">
    <source>
        <dbReference type="EMBL" id="KAK5773563.1"/>
    </source>
</evidence>
<evidence type="ECO:0000313" key="2">
    <source>
        <dbReference type="Proteomes" id="UP001306508"/>
    </source>
</evidence>
<sequence length="89" mass="8905">MLSAVIESGATFALASGSSCSFNGNIDAKGSLHIIGDSTRGLTNLQFGSITIIKNSGNINIENIKSAGSVSDFVIAPANIDNSGASSVS</sequence>
<comment type="caution">
    <text evidence="1">The sequence shown here is derived from an EMBL/GenBank/DDBJ whole genome shotgun (WGS) entry which is preliminary data.</text>
</comment>
<dbReference type="AlphaFoldDB" id="A0AAN7WRI6"/>
<proteinExistence type="predicted"/>
<accession>A0AAN7WRI6</accession>
<dbReference type="EMBL" id="JAWIZZ010000073">
    <property type="protein sequence ID" value="KAK5773563.1"/>
    <property type="molecule type" value="Genomic_DNA"/>
</dbReference>
<name>A0AAN7WRI6_9SACH</name>
<keyword evidence="2" id="KW-1185">Reference proteome</keyword>
<gene>
    <name evidence="1" type="ORF">RI543_005080</name>
</gene>
<reference evidence="2" key="1">
    <citation type="submission" date="2023-07" db="EMBL/GenBank/DDBJ databases">
        <title>A draft genome of Kazachstania heterogenica Y-27499.</title>
        <authorList>
            <person name="Donic C."/>
            <person name="Kralova J.S."/>
            <person name="Fidel L."/>
            <person name="Ben-Dor S."/>
            <person name="Jung S."/>
        </authorList>
    </citation>
    <scope>NUCLEOTIDE SEQUENCE [LARGE SCALE GENOMIC DNA]</scope>
    <source>
        <strain evidence="2">Y27499</strain>
    </source>
</reference>
<dbReference type="Proteomes" id="UP001306508">
    <property type="component" value="Unassembled WGS sequence"/>
</dbReference>
<protein>
    <submittedName>
        <fullName evidence="1">Uncharacterized protein</fullName>
    </submittedName>
</protein>
<organism evidence="1 2">
    <name type="scientific">Arxiozyma heterogenica</name>
    <dbReference type="NCBI Taxonomy" id="278026"/>
    <lineage>
        <taxon>Eukaryota</taxon>
        <taxon>Fungi</taxon>
        <taxon>Dikarya</taxon>
        <taxon>Ascomycota</taxon>
        <taxon>Saccharomycotina</taxon>
        <taxon>Saccharomycetes</taxon>
        <taxon>Saccharomycetales</taxon>
        <taxon>Saccharomycetaceae</taxon>
        <taxon>Arxiozyma</taxon>
    </lineage>
</organism>